<protein>
    <submittedName>
        <fullName evidence="5">Uncharacterized protein</fullName>
    </submittedName>
</protein>
<name>A0A2V1ALG8_9ASCO</name>
<gene>
    <name evidence="5" type="ORF">CXQ85_000963</name>
</gene>
<organism evidence="5 6">
    <name type="scientific">Candidozyma haemuli</name>
    <dbReference type="NCBI Taxonomy" id="45357"/>
    <lineage>
        <taxon>Eukaryota</taxon>
        <taxon>Fungi</taxon>
        <taxon>Dikarya</taxon>
        <taxon>Ascomycota</taxon>
        <taxon>Saccharomycotina</taxon>
        <taxon>Pichiomycetes</taxon>
        <taxon>Metschnikowiaceae</taxon>
        <taxon>Candidozyma</taxon>
    </lineage>
</organism>
<dbReference type="Pfam" id="PF00400">
    <property type="entry name" value="WD40"/>
    <property type="match status" value="3"/>
</dbReference>
<dbReference type="InterPro" id="IPR001680">
    <property type="entry name" value="WD40_rpt"/>
</dbReference>
<dbReference type="PROSITE" id="PS50294">
    <property type="entry name" value="WD_REPEATS_REGION"/>
    <property type="match status" value="1"/>
</dbReference>
<dbReference type="RefSeq" id="XP_025339618.1">
    <property type="nucleotide sequence ID" value="XM_025484687.1"/>
</dbReference>
<dbReference type="AlphaFoldDB" id="A0A2V1ALG8"/>
<feature type="compositionally biased region" description="Basic residues" evidence="4">
    <location>
        <begin position="347"/>
        <end position="370"/>
    </location>
</feature>
<dbReference type="SMART" id="SM00320">
    <property type="entry name" value="WD40"/>
    <property type="match status" value="5"/>
</dbReference>
<dbReference type="EMBL" id="PKFO01000001">
    <property type="protein sequence ID" value="PVH18678.1"/>
    <property type="molecule type" value="Genomic_DNA"/>
</dbReference>
<accession>A0A2V1ALG8</accession>
<dbReference type="PROSITE" id="PS50082">
    <property type="entry name" value="WD_REPEATS_2"/>
    <property type="match status" value="1"/>
</dbReference>
<feature type="region of interest" description="Disordered" evidence="4">
    <location>
        <begin position="333"/>
        <end position="382"/>
    </location>
</feature>
<dbReference type="STRING" id="45357.A0A2V1ALG8"/>
<dbReference type="PANTHER" id="PTHR22889:SF0">
    <property type="entry name" value="WD REPEAT-CONTAINING PROTEIN 89"/>
    <property type="match status" value="1"/>
</dbReference>
<evidence type="ECO:0000256" key="2">
    <source>
        <dbReference type="ARBA" id="ARBA00022737"/>
    </source>
</evidence>
<evidence type="ECO:0000313" key="5">
    <source>
        <dbReference type="EMBL" id="PVH18678.1"/>
    </source>
</evidence>
<evidence type="ECO:0000256" key="4">
    <source>
        <dbReference type="SAM" id="MobiDB-lite"/>
    </source>
</evidence>
<dbReference type="VEuPathDB" id="FungiDB:CXQ85_000963"/>
<dbReference type="SUPFAM" id="SSF50978">
    <property type="entry name" value="WD40 repeat-like"/>
    <property type="match status" value="1"/>
</dbReference>
<evidence type="ECO:0000256" key="3">
    <source>
        <dbReference type="PROSITE-ProRule" id="PRU00221"/>
    </source>
</evidence>
<feature type="repeat" description="WD" evidence="3">
    <location>
        <begin position="147"/>
        <end position="189"/>
    </location>
</feature>
<keyword evidence="6" id="KW-1185">Reference proteome</keyword>
<reference evidence="5 6" key="1">
    <citation type="submission" date="2017-12" db="EMBL/GenBank/DDBJ databases">
        <title>Genome Sequence of a Multidrug-Resistant Candida haemulonii Isolate from a Patient with Chronic Leg Ulcers in Israel.</title>
        <authorList>
            <person name="Chow N.A."/>
            <person name="Gade L."/>
            <person name="Batra D."/>
            <person name="Rowe L.A."/>
            <person name="Ben-Ami R."/>
            <person name="Loparev V.N."/>
            <person name="Litvintseva A.P."/>
        </authorList>
    </citation>
    <scope>NUCLEOTIDE SEQUENCE [LARGE SCALE GENOMIC DNA]</scope>
    <source>
        <strain evidence="5 6">B11899</strain>
    </source>
</reference>
<evidence type="ECO:0000256" key="1">
    <source>
        <dbReference type="ARBA" id="ARBA00022574"/>
    </source>
</evidence>
<dbReference type="InterPro" id="IPR015943">
    <property type="entry name" value="WD40/YVTN_repeat-like_dom_sf"/>
</dbReference>
<dbReference type="PANTHER" id="PTHR22889">
    <property type="entry name" value="WD REPEAT-CONTAINING PROTEIN 89"/>
    <property type="match status" value="1"/>
</dbReference>
<sequence length="382" mass="42492">MDAKEIFAWRAHDDTWILQLLHFPQVSGGSFVASTSSGGLVLFSTGQFSQAPIYSNEKAHESSINSIAKVNDTVFVSASTDGLKVWDLEKGLGKPVAAFTNSKNSNFLSVASSPDGKLVAGGTELAGVDAELHIWDWKSQELVRSLVDSHHDDITDIKFHPTMTQYLMSGSTDGYVNIYDLREEDEDEALHQVINYNSVHTCNFIREKRISVLSHMETLLFSELNNVDYENPEEPQPSDIGDLRVWPHCEYVIEVSPLGYAAFGANSESSLSVMPFDCESENFDKSSIVSFPGAHGEEVVRDVLLVPQSKLVITCGEDGGIKAWELPIELQGTQAAKPAKTEIKKDKKDKKDKKKKDKDSKKKKSKKDKKDKRGKDARFKPY</sequence>
<evidence type="ECO:0000313" key="6">
    <source>
        <dbReference type="Proteomes" id="UP000244309"/>
    </source>
</evidence>
<dbReference type="OrthoDB" id="25131at2759"/>
<feature type="compositionally biased region" description="Basic and acidic residues" evidence="4">
    <location>
        <begin position="371"/>
        <end position="382"/>
    </location>
</feature>
<dbReference type="Proteomes" id="UP000244309">
    <property type="component" value="Unassembled WGS sequence"/>
</dbReference>
<dbReference type="Gene3D" id="2.130.10.10">
    <property type="entry name" value="YVTN repeat-like/Quinoprotein amine dehydrogenase"/>
    <property type="match status" value="1"/>
</dbReference>
<comment type="caution">
    <text evidence="5">The sequence shown here is derived from an EMBL/GenBank/DDBJ whole genome shotgun (WGS) entry which is preliminary data.</text>
</comment>
<dbReference type="InterPro" id="IPR039328">
    <property type="entry name" value="WDR89"/>
</dbReference>
<keyword evidence="1 3" id="KW-0853">WD repeat</keyword>
<dbReference type="GeneID" id="37006294"/>
<keyword evidence="2" id="KW-0677">Repeat</keyword>
<dbReference type="InterPro" id="IPR036322">
    <property type="entry name" value="WD40_repeat_dom_sf"/>
</dbReference>
<proteinExistence type="predicted"/>